<dbReference type="InterPro" id="IPR015797">
    <property type="entry name" value="NUDIX_hydrolase-like_dom_sf"/>
</dbReference>
<comment type="cofactor">
    <cofactor evidence="1">
        <name>Mg(2+)</name>
        <dbReference type="ChEBI" id="CHEBI:18420"/>
    </cofactor>
</comment>
<dbReference type="PROSITE" id="PS51462">
    <property type="entry name" value="NUDIX"/>
    <property type="match status" value="1"/>
</dbReference>
<organism evidence="6 7">
    <name type="scientific">Agrobacterium genomosp. 13 str. CFBP 6927</name>
    <dbReference type="NCBI Taxonomy" id="1183428"/>
    <lineage>
        <taxon>Bacteria</taxon>
        <taxon>Pseudomonadati</taxon>
        <taxon>Pseudomonadota</taxon>
        <taxon>Alphaproteobacteria</taxon>
        <taxon>Hyphomicrobiales</taxon>
        <taxon>Rhizobiaceae</taxon>
        <taxon>Rhizobium/Agrobacterium group</taxon>
        <taxon>Agrobacterium</taxon>
        <taxon>Agrobacterium tumefaciens complex</taxon>
    </lineage>
</organism>
<feature type="domain" description="Nudix hydrolase" evidence="5">
    <location>
        <begin position="1"/>
        <end position="123"/>
    </location>
</feature>
<sequence>MAEKHQEPEVLLLTSRDTGRWVIPKGWPMGGKKAHAVAEQEAYEEAGVKGTVEKAPFGFYEYEKKLNSGINVLCRVQVHLLEVSELQDSFPEKDSRRLEWVTPREAAKRVNEPELKALMLTFDKRMALSK</sequence>
<keyword evidence="3" id="KW-0378">Hydrolase</keyword>
<dbReference type="CDD" id="cd04666">
    <property type="entry name" value="NUDIX_DIPP2_like_Nudt4"/>
    <property type="match status" value="1"/>
</dbReference>
<keyword evidence="4" id="KW-0460">Magnesium</keyword>
<dbReference type="SUPFAM" id="SSF55811">
    <property type="entry name" value="Nudix"/>
    <property type="match status" value="1"/>
</dbReference>
<dbReference type="InterPro" id="IPR047198">
    <property type="entry name" value="DDP-like_NUDIX"/>
</dbReference>
<evidence type="ECO:0000256" key="1">
    <source>
        <dbReference type="ARBA" id="ARBA00001946"/>
    </source>
</evidence>
<evidence type="ECO:0000256" key="2">
    <source>
        <dbReference type="ARBA" id="ARBA00022723"/>
    </source>
</evidence>
<dbReference type="PANTHER" id="PTHR12629">
    <property type="entry name" value="DIPHOSPHOINOSITOL POLYPHOSPHATE PHOSPHOHYDROLASE"/>
    <property type="match status" value="1"/>
</dbReference>
<protein>
    <submittedName>
        <fullName evidence="6">MutT family NTP pyrophosphatase</fullName>
    </submittedName>
</protein>
<proteinExistence type="predicted"/>
<gene>
    <name evidence="6" type="ORF">AGR13a_Cc30320</name>
</gene>
<dbReference type="PANTHER" id="PTHR12629:SF0">
    <property type="entry name" value="DIPHOSPHOINOSITOL-POLYPHOSPHATE DIPHOSPHATASE"/>
    <property type="match status" value="1"/>
</dbReference>
<keyword evidence="7" id="KW-1185">Reference proteome</keyword>
<evidence type="ECO:0000313" key="6">
    <source>
        <dbReference type="EMBL" id="CUX33865.1"/>
    </source>
</evidence>
<accession>A0ABP2BK70</accession>
<dbReference type="EMBL" id="FBWH01000023">
    <property type="protein sequence ID" value="CUX33865.1"/>
    <property type="molecule type" value="Genomic_DNA"/>
</dbReference>
<name>A0ABP2BK70_9HYPH</name>
<dbReference type="Gene3D" id="3.90.79.10">
    <property type="entry name" value="Nucleoside Triphosphate Pyrophosphohydrolase"/>
    <property type="match status" value="1"/>
</dbReference>
<reference evidence="6 7" key="1">
    <citation type="submission" date="2016-01" db="EMBL/GenBank/DDBJ databases">
        <authorList>
            <person name="Regsiter A."/>
            <person name="william w."/>
        </authorList>
    </citation>
    <scope>NUCLEOTIDE SEQUENCE [LARGE SCALE GENOMIC DNA]</scope>
    <source>
        <strain evidence="6 7">CFBP 6927</strain>
    </source>
</reference>
<evidence type="ECO:0000256" key="4">
    <source>
        <dbReference type="ARBA" id="ARBA00022842"/>
    </source>
</evidence>
<evidence type="ECO:0000256" key="3">
    <source>
        <dbReference type="ARBA" id="ARBA00022801"/>
    </source>
</evidence>
<keyword evidence="2" id="KW-0479">Metal-binding</keyword>
<evidence type="ECO:0000259" key="5">
    <source>
        <dbReference type="PROSITE" id="PS51462"/>
    </source>
</evidence>
<evidence type="ECO:0000313" key="7">
    <source>
        <dbReference type="Proteomes" id="UP000191812"/>
    </source>
</evidence>
<dbReference type="InterPro" id="IPR000086">
    <property type="entry name" value="NUDIX_hydrolase_dom"/>
</dbReference>
<dbReference type="Proteomes" id="UP000191812">
    <property type="component" value="Unassembled WGS sequence"/>
</dbReference>
<comment type="caution">
    <text evidence="6">The sequence shown here is derived from an EMBL/GenBank/DDBJ whole genome shotgun (WGS) entry which is preliminary data.</text>
</comment>
<dbReference type="Pfam" id="PF00293">
    <property type="entry name" value="NUDIX"/>
    <property type="match status" value="1"/>
</dbReference>